<name>A0A094QH81_9ZZZZ</name>
<organism evidence="5">
    <name type="scientific">freshwater metagenome</name>
    <dbReference type="NCBI Taxonomy" id="449393"/>
    <lineage>
        <taxon>unclassified sequences</taxon>
        <taxon>metagenomes</taxon>
        <taxon>ecological metagenomes</taxon>
    </lineage>
</organism>
<keyword evidence="3" id="KW-0804">Transcription</keyword>
<dbReference type="PANTHER" id="PTHR46796">
    <property type="entry name" value="HTH-TYPE TRANSCRIPTIONAL ACTIVATOR RHAS-RELATED"/>
    <property type="match status" value="1"/>
</dbReference>
<gene>
    <name evidence="5" type="ORF">GM51_19030</name>
</gene>
<evidence type="ECO:0000259" key="4">
    <source>
        <dbReference type="PROSITE" id="PS01124"/>
    </source>
</evidence>
<dbReference type="InterPro" id="IPR050204">
    <property type="entry name" value="AraC_XylS_family_regulators"/>
</dbReference>
<dbReference type="Gene3D" id="1.10.10.60">
    <property type="entry name" value="Homeodomain-like"/>
    <property type="match status" value="1"/>
</dbReference>
<dbReference type="PANTHER" id="PTHR46796:SF6">
    <property type="entry name" value="ARAC SUBFAMILY"/>
    <property type="match status" value="1"/>
</dbReference>
<dbReference type="PROSITE" id="PS00041">
    <property type="entry name" value="HTH_ARAC_FAMILY_1"/>
    <property type="match status" value="1"/>
</dbReference>
<comment type="caution">
    <text evidence="5">The sequence shown here is derived from an EMBL/GenBank/DDBJ whole genome shotgun (WGS) entry which is preliminary data.</text>
</comment>
<accession>A0A094QH81</accession>
<dbReference type="GO" id="GO:0003700">
    <property type="term" value="F:DNA-binding transcription factor activity"/>
    <property type="evidence" value="ECO:0007669"/>
    <property type="project" value="InterPro"/>
</dbReference>
<dbReference type="PROSITE" id="PS01124">
    <property type="entry name" value="HTH_ARAC_FAMILY_2"/>
    <property type="match status" value="1"/>
</dbReference>
<proteinExistence type="predicted"/>
<dbReference type="InterPro" id="IPR018062">
    <property type="entry name" value="HTH_AraC-typ_CS"/>
</dbReference>
<keyword evidence="2" id="KW-0238">DNA-binding</keyword>
<dbReference type="GO" id="GO:0043565">
    <property type="term" value="F:sequence-specific DNA binding"/>
    <property type="evidence" value="ECO:0007669"/>
    <property type="project" value="InterPro"/>
</dbReference>
<protein>
    <recommendedName>
        <fullName evidence="4">HTH araC/xylS-type domain-containing protein</fullName>
    </recommendedName>
</protein>
<evidence type="ECO:0000256" key="3">
    <source>
        <dbReference type="ARBA" id="ARBA00023163"/>
    </source>
</evidence>
<evidence type="ECO:0000256" key="2">
    <source>
        <dbReference type="ARBA" id="ARBA00023125"/>
    </source>
</evidence>
<dbReference type="SMART" id="SM00342">
    <property type="entry name" value="HTH_ARAC"/>
    <property type="match status" value="1"/>
</dbReference>
<evidence type="ECO:0000256" key="1">
    <source>
        <dbReference type="ARBA" id="ARBA00023015"/>
    </source>
</evidence>
<evidence type="ECO:0000313" key="5">
    <source>
        <dbReference type="EMBL" id="KGA13721.1"/>
    </source>
</evidence>
<sequence>MTGDGIMGMITARNADEWLDVASQSFVPLTFQRVATSFNAEMDWRTLSDEVSIAGISSQAIVIDRTERLAAHSVSDDIHISLQVNARGSVVQGSNVASVSPGSVTLTETNRPFTLNYVEPNQRHIVLQTSRQALGVSDEVLHHAAGRHLSGMNPARDAYVSLVTSFMAQRSPVSEAGAAEMSALVTSLASAMLRSAWESAPTLPSSSEAMHVAMVSFIRMHLTSRFLSPETVAKAHFVSRRRLYEIFEASGESPADTIRRERIERAKLELSDPTRLGTSIADIAFEFGFSDVTTFTRAFRRYVGCTPSEWRFGEHSVGA</sequence>
<reference evidence="5" key="1">
    <citation type="submission" date="2014-06" db="EMBL/GenBank/DDBJ databases">
        <title>Key roles for freshwater Actinobacteria revealed by deep metagenomic sequencing.</title>
        <authorList>
            <person name="Ghai R."/>
            <person name="Mizuno C.M."/>
            <person name="Picazo A."/>
            <person name="Camacho A."/>
            <person name="Rodriguez-Valera F."/>
        </authorList>
    </citation>
    <scope>NUCLEOTIDE SEQUENCE</scope>
</reference>
<feature type="domain" description="HTH araC/xylS-type" evidence="4">
    <location>
        <begin position="212"/>
        <end position="313"/>
    </location>
</feature>
<dbReference type="PRINTS" id="PR00032">
    <property type="entry name" value="HTHARAC"/>
</dbReference>
<dbReference type="InterPro" id="IPR035418">
    <property type="entry name" value="AraC-bd_2"/>
</dbReference>
<dbReference type="InterPro" id="IPR020449">
    <property type="entry name" value="Tscrpt_reg_AraC-type_HTH"/>
</dbReference>
<dbReference type="AlphaFoldDB" id="A0A094QH81"/>
<keyword evidence="1" id="KW-0805">Transcription regulation</keyword>
<dbReference type="InterPro" id="IPR009057">
    <property type="entry name" value="Homeodomain-like_sf"/>
</dbReference>
<dbReference type="Pfam" id="PF12833">
    <property type="entry name" value="HTH_18"/>
    <property type="match status" value="1"/>
</dbReference>
<dbReference type="Pfam" id="PF14525">
    <property type="entry name" value="AraC_binding_2"/>
    <property type="match status" value="1"/>
</dbReference>
<dbReference type="SUPFAM" id="SSF46689">
    <property type="entry name" value="Homeodomain-like"/>
    <property type="match status" value="1"/>
</dbReference>
<dbReference type="InterPro" id="IPR018060">
    <property type="entry name" value="HTH_AraC"/>
</dbReference>
<dbReference type="EMBL" id="JNSL01000175">
    <property type="protein sequence ID" value="KGA13721.1"/>
    <property type="molecule type" value="Genomic_DNA"/>
</dbReference>